<dbReference type="KEGG" id="aare:D3093_15055"/>
<protein>
    <submittedName>
        <fullName evidence="3">Terminase large subunit</fullName>
    </submittedName>
</protein>
<dbReference type="AlphaFoldDB" id="A0A4D8PLS0"/>
<organism evidence="3 4">
    <name type="scientific">Azospirillum argentinense</name>
    <dbReference type="NCBI Taxonomy" id="2970906"/>
    <lineage>
        <taxon>Bacteria</taxon>
        <taxon>Pseudomonadati</taxon>
        <taxon>Pseudomonadota</taxon>
        <taxon>Alphaproteobacteria</taxon>
        <taxon>Rhodospirillales</taxon>
        <taxon>Azospirillaceae</taxon>
        <taxon>Azospirillum</taxon>
    </lineage>
</organism>
<reference evidence="3 4" key="1">
    <citation type="submission" date="2018-09" db="EMBL/GenBank/DDBJ databases">
        <title>Whole genome based analysis of evolution and adaptive divergence in Indian and Brazilian strains of Azospirillum brasilense.</title>
        <authorList>
            <person name="Singh C."/>
            <person name="Tripathi A.K."/>
        </authorList>
    </citation>
    <scope>NUCLEOTIDE SEQUENCE [LARGE SCALE GENOMIC DNA]</scope>
    <source>
        <strain evidence="3 4">MTCC4035</strain>
        <plasmid evidence="3 4">p1</plasmid>
    </source>
</reference>
<dbReference type="InterPro" id="IPR027417">
    <property type="entry name" value="P-loop_NTPase"/>
</dbReference>
<dbReference type="Gene3D" id="3.40.50.300">
    <property type="entry name" value="P-loop containing nucleotide triphosphate hydrolases"/>
    <property type="match status" value="1"/>
</dbReference>
<dbReference type="InterPro" id="IPR046462">
    <property type="entry name" value="TerL_nuclease"/>
</dbReference>
<dbReference type="InterPro" id="IPR005021">
    <property type="entry name" value="Terminase_largesu-like"/>
</dbReference>
<evidence type="ECO:0000259" key="2">
    <source>
        <dbReference type="Pfam" id="PF20441"/>
    </source>
</evidence>
<evidence type="ECO:0000313" key="4">
    <source>
        <dbReference type="Proteomes" id="UP000298595"/>
    </source>
</evidence>
<dbReference type="PANTHER" id="PTHR41287">
    <property type="match status" value="1"/>
</dbReference>
<dbReference type="InterPro" id="IPR046461">
    <property type="entry name" value="TerL_ATPase"/>
</dbReference>
<dbReference type="Pfam" id="PF03354">
    <property type="entry name" value="TerL_ATPase"/>
    <property type="match status" value="1"/>
</dbReference>
<evidence type="ECO:0000259" key="1">
    <source>
        <dbReference type="Pfam" id="PF03354"/>
    </source>
</evidence>
<proteinExistence type="predicted"/>
<name>A0A4D8PLS0_9PROT</name>
<gene>
    <name evidence="3" type="ORF">D3093_15055</name>
</gene>
<dbReference type="Pfam" id="PF20441">
    <property type="entry name" value="TerL_nuclease"/>
    <property type="match status" value="1"/>
</dbReference>
<evidence type="ECO:0000313" key="3">
    <source>
        <dbReference type="EMBL" id="QCN96658.1"/>
    </source>
</evidence>
<feature type="domain" description="Terminase large subunit-like endonuclease" evidence="2">
    <location>
        <begin position="286"/>
        <end position="567"/>
    </location>
</feature>
<sequence length="578" mass="64077">MAAARSGGDAADKIAAADQAFVDTANRYARDVVNHRIPACAYVIAACRRHLDDLERSKGDWPYRFDVAKAGRVCRFIELLPHTKGKWAKKDPANPRAHLITLAPWQVFILCVVFGWVRKADGFRRFRLAYIEVPRKNGKSALASGIGLYMFAADGEYGAEVYAGATTEKQALEVFRPARLICLQTPKLRKRFGIQVNAANLHVVANGSRFETVIGNPGDGASPSCAITDEYHEHDTSSQFDTMVTGMGAREQPLSLVITTAGFDIGGPCYELRSDLIKILEGVTPDEEKFGIVYTLDKDDDWARPGTLAKANPNIGVSVAADFLAARQREAVNSTRARGRFLTKHLNLWVNARSGYFDMKAWMAGARPGLTLDDFLGRPCRLGLDLASKVDIAALEILFPPLEEGGTWATFGYHYLPEATVDLPENERYQAWRDAGLLKVTDGNVTDYEVIEEDILELADRFEVLDVAYDPHQATMLVNRLVKRGLPMIEYRPLVLTFSEPMKQLDALIRDGKLEHAGCPVMTWMMSNVVAKPDKKDNVYPDKEKPAKKIDGPVALISALGRAMAREEADDDFEYTGM</sequence>
<accession>A0A4D8PLS0</accession>
<dbReference type="PANTHER" id="PTHR41287:SF1">
    <property type="entry name" value="PROTEIN YMFN"/>
    <property type="match status" value="1"/>
</dbReference>
<dbReference type="GO" id="GO:0004519">
    <property type="term" value="F:endonuclease activity"/>
    <property type="evidence" value="ECO:0007669"/>
    <property type="project" value="InterPro"/>
</dbReference>
<feature type="domain" description="Terminase large subunit-like ATPase" evidence="1">
    <location>
        <begin position="104"/>
        <end position="274"/>
    </location>
</feature>
<dbReference type="EMBL" id="CP032322">
    <property type="protein sequence ID" value="QCN96658.1"/>
    <property type="molecule type" value="Genomic_DNA"/>
</dbReference>
<dbReference type="Proteomes" id="UP000298595">
    <property type="component" value="Plasmid p1"/>
</dbReference>
<geneLocation type="plasmid" evidence="3 4">
    <name>p1</name>
</geneLocation>
<dbReference type="RefSeq" id="WP_137116147.1">
    <property type="nucleotide sequence ID" value="NZ_CP032322.1"/>
</dbReference>
<keyword evidence="3" id="KW-0614">Plasmid</keyword>